<proteinExistence type="predicted"/>
<dbReference type="InterPro" id="IPR016186">
    <property type="entry name" value="C-type_lectin-like/link_sf"/>
</dbReference>
<dbReference type="CDD" id="cd00037">
    <property type="entry name" value="CLECT"/>
    <property type="match status" value="1"/>
</dbReference>
<dbReference type="InterPro" id="IPR018378">
    <property type="entry name" value="C-type_lectin_CS"/>
</dbReference>
<dbReference type="EMBL" id="NCKV01022397">
    <property type="protein sequence ID" value="RWS19830.1"/>
    <property type="molecule type" value="Genomic_DNA"/>
</dbReference>
<dbReference type="VEuPathDB" id="VectorBase:LDEU012210"/>
<dbReference type="PROSITE" id="PS00615">
    <property type="entry name" value="C_TYPE_LECTIN_1"/>
    <property type="match status" value="1"/>
</dbReference>
<name>A0A443RX59_9ACAR</name>
<evidence type="ECO:0000259" key="2">
    <source>
        <dbReference type="PROSITE" id="PS50041"/>
    </source>
</evidence>
<dbReference type="SUPFAM" id="SSF56436">
    <property type="entry name" value="C-type lectin-like"/>
    <property type="match status" value="1"/>
</dbReference>
<dbReference type="InterPro" id="IPR050976">
    <property type="entry name" value="Snaclec"/>
</dbReference>
<dbReference type="PROSITE" id="PS50041">
    <property type="entry name" value="C_TYPE_LECTIN_2"/>
    <property type="match status" value="1"/>
</dbReference>
<feature type="domain" description="C-type lectin" evidence="2">
    <location>
        <begin position="19"/>
        <end position="144"/>
    </location>
</feature>
<dbReference type="PANTHER" id="PTHR22991:SF40">
    <property type="entry name" value="PROTEIN CBG13490"/>
    <property type="match status" value="1"/>
</dbReference>
<dbReference type="InterPro" id="IPR001304">
    <property type="entry name" value="C-type_lectin-like"/>
</dbReference>
<dbReference type="OrthoDB" id="6515532at2759"/>
<gene>
    <name evidence="3" type="ORF">B4U80_14364</name>
</gene>
<dbReference type="Proteomes" id="UP000288716">
    <property type="component" value="Unassembled WGS sequence"/>
</dbReference>
<protein>
    <submittedName>
        <fullName evidence="3">Lectin-like protein</fullName>
    </submittedName>
</protein>
<dbReference type="InterPro" id="IPR016187">
    <property type="entry name" value="CTDL_fold"/>
</dbReference>
<dbReference type="PANTHER" id="PTHR22991">
    <property type="entry name" value="PROTEIN CBG13490"/>
    <property type="match status" value="1"/>
</dbReference>
<evidence type="ECO:0000313" key="3">
    <source>
        <dbReference type="EMBL" id="RWS19830.1"/>
    </source>
</evidence>
<keyword evidence="4" id="KW-1185">Reference proteome</keyword>
<dbReference type="AlphaFoldDB" id="A0A443RX59"/>
<organism evidence="3 4">
    <name type="scientific">Leptotrombidium deliense</name>
    <dbReference type="NCBI Taxonomy" id="299467"/>
    <lineage>
        <taxon>Eukaryota</taxon>
        <taxon>Metazoa</taxon>
        <taxon>Ecdysozoa</taxon>
        <taxon>Arthropoda</taxon>
        <taxon>Chelicerata</taxon>
        <taxon>Arachnida</taxon>
        <taxon>Acari</taxon>
        <taxon>Acariformes</taxon>
        <taxon>Trombidiformes</taxon>
        <taxon>Prostigmata</taxon>
        <taxon>Anystina</taxon>
        <taxon>Parasitengona</taxon>
        <taxon>Trombiculoidea</taxon>
        <taxon>Trombiculidae</taxon>
        <taxon>Leptotrombidium</taxon>
    </lineage>
</organism>
<dbReference type="Gene3D" id="3.10.100.10">
    <property type="entry name" value="Mannose-Binding Protein A, subunit A"/>
    <property type="match status" value="1"/>
</dbReference>
<sequence>MQSMHFIIVQINGLCWTKNDDQSYHVATEKLTFPEAQKYCENLNATLVSIQSPEQNKFLRNLTNTFLSVKYKWLHETIWLNGQQTMAGSEHFKWLDGMPFNYTNWYPGNPDELQENYINCILMSFASGHWGDTNCYNQHGTLCVVRQKFSYFQLVFI</sequence>
<evidence type="ECO:0000313" key="4">
    <source>
        <dbReference type="Proteomes" id="UP000288716"/>
    </source>
</evidence>
<dbReference type="Pfam" id="PF00059">
    <property type="entry name" value="Lectin_C"/>
    <property type="match status" value="1"/>
</dbReference>
<comment type="caution">
    <text evidence="3">The sequence shown here is derived from an EMBL/GenBank/DDBJ whole genome shotgun (WGS) entry which is preliminary data.</text>
</comment>
<keyword evidence="1" id="KW-1015">Disulfide bond</keyword>
<accession>A0A443RX59</accession>
<reference evidence="3 4" key="1">
    <citation type="journal article" date="2018" name="Gigascience">
        <title>Genomes of trombidid mites reveal novel predicted allergens and laterally-transferred genes associated with secondary metabolism.</title>
        <authorList>
            <person name="Dong X."/>
            <person name="Chaisiri K."/>
            <person name="Xia D."/>
            <person name="Armstrong S.D."/>
            <person name="Fang Y."/>
            <person name="Donnelly M.J."/>
            <person name="Kadowaki T."/>
            <person name="McGarry J.W."/>
            <person name="Darby A.C."/>
            <person name="Makepeace B.L."/>
        </authorList>
    </citation>
    <scope>NUCLEOTIDE SEQUENCE [LARGE SCALE GENOMIC DNA]</scope>
    <source>
        <strain evidence="3">UoL-UT</strain>
    </source>
</reference>
<evidence type="ECO:0000256" key="1">
    <source>
        <dbReference type="ARBA" id="ARBA00023157"/>
    </source>
</evidence>
<dbReference type="SMART" id="SM00034">
    <property type="entry name" value="CLECT"/>
    <property type="match status" value="1"/>
</dbReference>